<dbReference type="RefSeq" id="WP_206967203.1">
    <property type="nucleotide sequence ID" value="NZ_JAFLVX010000024.1"/>
</dbReference>
<evidence type="ECO:0000313" key="3">
    <source>
        <dbReference type="Proteomes" id="UP000664857"/>
    </source>
</evidence>
<evidence type="ECO:0000313" key="2">
    <source>
        <dbReference type="EMBL" id="MBO0477336.1"/>
    </source>
</evidence>
<name>A0ABS3HWY5_9ENTE</name>
<dbReference type="EMBL" id="JAFLVX010000024">
    <property type="protein sequence ID" value="MBO0477336.1"/>
    <property type="molecule type" value="Genomic_DNA"/>
</dbReference>
<feature type="compositionally biased region" description="Low complexity" evidence="1">
    <location>
        <begin position="36"/>
        <end position="50"/>
    </location>
</feature>
<dbReference type="Proteomes" id="UP000664857">
    <property type="component" value="Unassembled WGS sequence"/>
</dbReference>
<keyword evidence="3" id="KW-1185">Reference proteome</keyword>
<comment type="caution">
    <text evidence="2">The sequence shown here is derived from an EMBL/GenBank/DDBJ whole genome shotgun (WGS) entry which is preliminary data.</text>
</comment>
<sequence>MKKIGIAIVTLVILLGMYSTNAFGETKASSSEHPVEMTSTTEESQTNESS</sequence>
<feature type="region of interest" description="Disordered" evidence="1">
    <location>
        <begin position="25"/>
        <end position="50"/>
    </location>
</feature>
<reference evidence="2 3" key="1">
    <citation type="submission" date="2021-03" db="EMBL/GenBank/DDBJ databases">
        <title>Enterococcal diversity collection.</title>
        <authorList>
            <person name="Gilmore M.S."/>
            <person name="Schwartzman J."/>
            <person name="Van Tyne D."/>
            <person name="Martin M."/>
            <person name="Earl A.M."/>
            <person name="Manson A.L."/>
            <person name="Straub T."/>
            <person name="Salamzade R."/>
            <person name="Saavedra J."/>
            <person name="Lebreton F."/>
            <person name="Prichula J."/>
            <person name="Schaufler K."/>
            <person name="Gaca A."/>
            <person name="Sgardioli B."/>
            <person name="Wagenaar J."/>
            <person name="Strong T."/>
        </authorList>
    </citation>
    <scope>NUCLEOTIDE SEQUENCE [LARGE SCALE GENOMIC DNA]</scope>
    <source>
        <strain evidence="2 3">DIV0080</strain>
    </source>
</reference>
<gene>
    <name evidence="2" type="ORF">DOK76_09645</name>
</gene>
<proteinExistence type="predicted"/>
<organism evidence="2 3">
    <name type="scientific">Candidatus Vagococcus giribetii</name>
    <dbReference type="NCBI Taxonomy" id="2230876"/>
    <lineage>
        <taxon>Bacteria</taxon>
        <taxon>Bacillati</taxon>
        <taxon>Bacillota</taxon>
        <taxon>Bacilli</taxon>
        <taxon>Lactobacillales</taxon>
        <taxon>Enterococcaceae</taxon>
        <taxon>Vagococcus</taxon>
    </lineage>
</organism>
<protein>
    <recommendedName>
        <fullName evidence="4">Secreted protein</fullName>
    </recommendedName>
</protein>
<evidence type="ECO:0000256" key="1">
    <source>
        <dbReference type="SAM" id="MobiDB-lite"/>
    </source>
</evidence>
<accession>A0ABS3HWY5</accession>
<evidence type="ECO:0008006" key="4">
    <source>
        <dbReference type="Google" id="ProtNLM"/>
    </source>
</evidence>